<reference evidence="2" key="1">
    <citation type="journal article" date="2015" name="Nature">
        <title>Complex archaea that bridge the gap between prokaryotes and eukaryotes.</title>
        <authorList>
            <person name="Spang A."/>
            <person name="Saw J.H."/>
            <person name="Jorgensen S.L."/>
            <person name="Zaremba-Niedzwiedzka K."/>
            <person name="Martijn J."/>
            <person name="Lind A.E."/>
            <person name="van Eijk R."/>
            <person name="Schleper C."/>
            <person name="Guy L."/>
            <person name="Ettema T.J."/>
        </authorList>
    </citation>
    <scope>NUCLEOTIDE SEQUENCE</scope>
</reference>
<comment type="caution">
    <text evidence="2">The sequence shown here is derived from an EMBL/GenBank/DDBJ whole genome shotgun (WGS) entry which is preliminary data.</text>
</comment>
<evidence type="ECO:0000313" key="2">
    <source>
        <dbReference type="EMBL" id="KKK61691.1"/>
    </source>
</evidence>
<accession>A0A0F8ZP59</accession>
<protein>
    <submittedName>
        <fullName evidence="2">Uncharacterized protein</fullName>
    </submittedName>
</protein>
<gene>
    <name evidence="2" type="ORF">LCGC14_3011780</name>
</gene>
<name>A0A0F8ZP59_9ZZZZ</name>
<feature type="transmembrane region" description="Helical" evidence="1">
    <location>
        <begin position="61"/>
        <end position="82"/>
    </location>
</feature>
<sequence>MTTQTEQVIFKKLEDIDVKVDSINVTLSNFMAVDELKTKRHDAAANVVFGNGKLGLNAKMLIVWSLLGGLGVAVLALVVNWLQNHFSHTVC</sequence>
<organism evidence="2">
    <name type="scientific">marine sediment metagenome</name>
    <dbReference type="NCBI Taxonomy" id="412755"/>
    <lineage>
        <taxon>unclassified sequences</taxon>
        <taxon>metagenomes</taxon>
        <taxon>ecological metagenomes</taxon>
    </lineage>
</organism>
<keyword evidence="1" id="KW-0812">Transmembrane</keyword>
<keyword evidence="1" id="KW-1133">Transmembrane helix</keyword>
<dbReference type="AlphaFoldDB" id="A0A0F8ZP59"/>
<keyword evidence="1" id="KW-0472">Membrane</keyword>
<evidence type="ECO:0000256" key="1">
    <source>
        <dbReference type="SAM" id="Phobius"/>
    </source>
</evidence>
<dbReference type="EMBL" id="LAZR01062358">
    <property type="protein sequence ID" value="KKK61691.1"/>
    <property type="molecule type" value="Genomic_DNA"/>
</dbReference>
<proteinExistence type="predicted"/>